<evidence type="ECO:0000256" key="1">
    <source>
        <dbReference type="SAM" id="Phobius"/>
    </source>
</evidence>
<keyword evidence="1" id="KW-0472">Membrane</keyword>
<protein>
    <submittedName>
        <fullName evidence="2">Uncharacterized protein LOC114340009</fullName>
    </submittedName>
</protein>
<gene>
    <name evidence="2" type="primary">LOC114340009</name>
</gene>
<dbReference type="InParanoid" id="A0A6P7GKL9"/>
<organism evidence="2">
    <name type="scientific">Diabrotica virgifera virgifera</name>
    <name type="common">western corn rootworm</name>
    <dbReference type="NCBI Taxonomy" id="50390"/>
    <lineage>
        <taxon>Eukaryota</taxon>
        <taxon>Metazoa</taxon>
        <taxon>Ecdysozoa</taxon>
        <taxon>Arthropoda</taxon>
        <taxon>Hexapoda</taxon>
        <taxon>Insecta</taxon>
        <taxon>Pterygota</taxon>
        <taxon>Neoptera</taxon>
        <taxon>Endopterygota</taxon>
        <taxon>Coleoptera</taxon>
        <taxon>Polyphaga</taxon>
        <taxon>Cucujiformia</taxon>
        <taxon>Chrysomeloidea</taxon>
        <taxon>Chrysomelidae</taxon>
        <taxon>Galerucinae</taxon>
        <taxon>Diabroticina</taxon>
        <taxon>Diabroticites</taxon>
        <taxon>Diabrotica</taxon>
    </lineage>
</organism>
<accession>A0A6P7GKL9</accession>
<proteinExistence type="predicted"/>
<sequence length="273" mass="31066">MQPTVIESLLKFMSQSENIMENGFNSEHPDGLSYSMSRHSVTEANIDRLEYYSTIDSVSRLYIQTPSTYSLQNQQVDTSTDTNTYNFDFWSSASKANQRETVMLPPVIESRSIFNTQNENILKNGYNSERPDGLSYSVSRHSVNEATIDRCEHHSTNDLVSRLDIQTLSTYSLENQQVDTSTGTTDHTIDLNTKLEEFLPGVSHVEEMIRSACNALVPYTNCESIAPEDLLLIRIRYLLILYFSIVLGISFLDWLLTNAFSILMVILVILFVK</sequence>
<dbReference type="AlphaFoldDB" id="A0A6P7GKL9"/>
<reference evidence="2" key="1">
    <citation type="submission" date="2025-08" db="UniProtKB">
        <authorList>
            <consortium name="RefSeq"/>
        </authorList>
    </citation>
    <scope>IDENTIFICATION</scope>
    <source>
        <tissue evidence="2">Whole insect</tissue>
    </source>
</reference>
<feature type="transmembrane region" description="Helical" evidence="1">
    <location>
        <begin position="239"/>
        <end position="272"/>
    </location>
</feature>
<keyword evidence="1" id="KW-0812">Transmembrane</keyword>
<evidence type="ECO:0000313" key="2">
    <source>
        <dbReference type="RefSeq" id="XP_028146517.1"/>
    </source>
</evidence>
<keyword evidence="1" id="KW-1133">Transmembrane helix</keyword>
<dbReference type="RefSeq" id="XP_028146517.1">
    <property type="nucleotide sequence ID" value="XM_028290716.1"/>
</dbReference>
<name>A0A6P7GKL9_DIAVI</name>